<evidence type="ECO:0000313" key="3">
    <source>
        <dbReference type="Proteomes" id="UP001595886"/>
    </source>
</evidence>
<keyword evidence="1" id="KW-0732">Signal</keyword>
<organism evidence="2 3">
    <name type="scientific">Dokdonella ginsengisoli</name>
    <dbReference type="NCBI Taxonomy" id="363846"/>
    <lineage>
        <taxon>Bacteria</taxon>
        <taxon>Pseudomonadati</taxon>
        <taxon>Pseudomonadota</taxon>
        <taxon>Gammaproteobacteria</taxon>
        <taxon>Lysobacterales</taxon>
        <taxon>Rhodanobacteraceae</taxon>
        <taxon>Dokdonella</taxon>
    </lineage>
</organism>
<sequence>MKLPGIAARWLVLGLFFSLACACASVPRDPADSRVQVDWTAPEAFADVRENPGSSVGRQRPEEWLPLLARHLRNRAGGVLPPGEHLAVTFTDIKRAGSYEPWRGPQWNDVRVVKDIYPPRIDLRFKLTDASGKVLAEGERKLTDPGYLTRGTIDNDDPLRYEKRMLDEWLRREFPASR</sequence>
<evidence type="ECO:0000313" key="2">
    <source>
        <dbReference type="EMBL" id="MFC4821007.1"/>
    </source>
</evidence>
<keyword evidence="3" id="KW-1185">Reference proteome</keyword>
<feature type="chain" id="PRO_5046124417" evidence="1">
    <location>
        <begin position="23"/>
        <end position="178"/>
    </location>
</feature>
<gene>
    <name evidence="2" type="ORF">ACFO6Q_11770</name>
</gene>
<dbReference type="RefSeq" id="WP_380021224.1">
    <property type="nucleotide sequence ID" value="NZ_JBHSHD010000008.1"/>
</dbReference>
<dbReference type="Pfam" id="PF11454">
    <property type="entry name" value="DUF3016"/>
    <property type="match status" value="1"/>
</dbReference>
<comment type="caution">
    <text evidence="2">The sequence shown here is derived from an EMBL/GenBank/DDBJ whole genome shotgun (WGS) entry which is preliminary data.</text>
</comment>
<dbReference type="PROSITE" id="PS51257">
    <property type="entry name" value="PROKAR_LIPOPROTEIN"/>
    <property type="match status" value="1"/>
</dbReference>
<dbReference type="EMBL" id="JBHSHD010000008">
    <property type="protein sequence ID" value="MFC4821007.1"/>
    <property type="molecule type" value="Genomic_DNA"/>
</dbReference>
<proteinExistence type="predicted"/>
<accession>A0ABV9QZT9</accession>
<name>A0ABV9QZT9_9GAMM</name>
<evidence type="ECO:0000256" key="1">
    <source>
        <dbReference type="SAM" id="SignalP"/>
    </source>
</evidence>
<feature type="signal peptide" evidence="1">
    <location>
        <begin position="1"/>
        <end position="22"/>
    </location>
</feature>
<reference evidence="3" key="1">
    <citation type="journal article" date="2019" name="Int. J. Syst. Evol. Microbiol.">
        <title>The Global Catalogue of Microorganisms (GCM) 10K type strain sequencing project: providing services to taxonomists for standard genome sequencing and annotation.</title>
        <authorList>
            <consortium name="The Broad Institute Genomics Platform"/>
            <consortium name="The Broad Institute Genome Sequencing Center for Infectious Disease"/>
            <person name="Wu L."/>
            <person name="Ma J."/>
        </authorList>
    </citation>
    <scope>NUCLEOTIDE SEQUENCE [LARGE SCALE GENOMIC DNA]</scope>
    <source>
        <strain evidence="3">CCUG 30340</strain>
    </source>
</reference>
<protein>
    <submittedName>
        <fullName evidence="2">DUF3016 domain-containing protein</fullName>
    </submittedName>
</protein>
<dbReference type="InterPro" id="IPR021557">
    <property type="entry name" value="DUF3016"/>
</dbReference>
<dbReference type="Proteomes" id="UP001595886">
    <property type="component" value="Unassembled WGS sequence"/>
</dbReference>